<reference evidence="4 5" key="1">
    <citation type="journal article" date="2023" name="Plants (Basel)">
        <title>Bridging the Gap: Combining Genomics and Transcriptomics Approaches to Understand Stylosanthes scabra, an Orphan Legume from the Brazilian Caatinga.</title>
        <authorList>
            <person name="Ferreira-Neto J.R.C."/>
            <person name="da Silva M.D."/>
            <person name="Binneck E."/>
            <person name="de Melo N.F."/>
            <person name="da Silva R.H."/>
            <person name="de Melo A.L.T.M."/>
            <person name="Pandolfi V."/>
            <person name="Bustamante F.O."/>
            <person name="Brasileiro-Vidal A.C."/>
            <person name="Benko-Iseppon A.M."/>
        </authorList>
    </citation>
    <scope>NUCLEOTIDE SEQUENCE [LARGE SCALE GENOMIC DNA]</scope>
    <source>
        <tissue evidence="4">Leaves</tissue>
    </source>
</reference>
<sequence>MDLSPEPSNSQDNVEDCKMNGAKENVSCTCDCGGSSSKCAYMTADDITNQTFETSDATYNLYVSYARCVGFGFTEVVRESSFKKMVQDAKKYSDETLVGSTVQDMERAFLMRYGALLVAKAWMVFLGAQNGPSFHDTINEVYHLTNALEQKSGLKKQATKSLAQNLVDDPLVVKTKGAPKGRKERGKRKCTECNNAGHSKRNCRARNDKNIPGEGDGSGLQAGSDMTKDNPKEPMDPQETSVIPSAKVDESSTKEGIDLSSSELNNSEEVPKPSIGSHRWLLQVMQQGQYPSFGGTQ</sequence>
<dbReference type="InterPro" id="IPR001878">
    <property type="entry name" value="Znf_CCHC"/>
</dbReference>
<feature type="compositionally biased region" description="Basic and acidic residues" evidence="2">
    <location>
        <begin position="226"/>
        <end position="235"/>
    </location>
</feature>
<evidence type="ECO:0000313" key="5">
    <source>
        <dbReference type="Proteomes" id="UP001341840"/>
    </source>
</evidence>
<proteinExistence type="predicted"/>
<feature type="region of interest" description="Disordered" evidence="2">
    <location>
        <begin position="173"/>
        <end position="273"/>
    </location>
</feature>
<feature type="compositionally biased region" description="Basic and acidic residues" evidence="2">
    <location>
        <begin position="247"/>
        <end position="257"/>
    </location>
</feature>
<keyword evidence="5" id="KW-1185">Reference proteome</keyword>
<feature type="compositionally biased region" description="Low complexity" evidence="2">
    <location>
        <begin position="259"/>
        <end position="268"/>
    </location>
</feature>
<dbReference type="Proteomes" id="UP001341840">
    <property type="component" value="Unassembled WGS sequence"/>
</dbReference>
<dbReference type="EMBL" id="JASCZI010030245">
    <property type="protein sequence ID" value="MED6119704.1"/>
    <property type="molecule type" value="Genomic_DNA"/>
</dbReference>
<dbReference type="PROSITE" id="PS50158">
    <property type="entry name" value="ZF_CCHC"/>
    <property type="match status" value="1"/>
</dbReference>
<comment type="caution">
    <text evidence="4">The sequence shown here is derived from an EMBL/GenBank/DDBJ whole genome shotgun (WGS) entry which is preliminary data.</text>
</comment>
<accession>A0ABU6R716</accession>
<keyword evidence="1" id="KW-0863">Zinc-finger</keyword>
<keyword evidence="1" id="KW-0479">Metal-binding</keyword>
<organism evidence="4 5">
    <name type="scientific">Stylosanthes scabra</name>
    <dbReference type="NCBI Taxonomy" id="79078"/>
    <lineage>
        <taxon>Eukaryota</taxon>
        <taxon>Viridiplantae</taxon>
        <taxon>Streptophyta</taxon>
        <taxon>Embryophyta</taxon>
        <taxon>Tracheophyta</taxon>
        <taxon>Spermatophyta</taxon>
        <taxon>Magnoliopsida</taxon>
        <taxon>eudicotyledons</taxon>
        <taxon>Gunneridae</taxon>
        <taxon>Pentapetalae</taxon>
        <taxon>rosids</taxon>
        <taxon>fabids</taxon>
        <taxon>Fabales</taxon>
        <taxon>Fabaceae</taxon>
        <taxon>Papilionoideae</taxon>
        <taxon>50 kb inversion clade</taxon>
        <taxon>dalbergioids sensu lato</taxon>
        <taxon>Dalbergieae</taxon>
        <taxon>Pterocarpus clade</taxon>
        <taxon>Stylosanthes</taxon>
    </lineage>
</organism>
<dbReference type="SUPFAM" id="SSF57756">
    <property type="entry name" value="Retrovirus zinc finger-like domains"/>
    <property type="match status" value="1"/>
</dbReference>
<dbReference type="InterPro" id="IPR036875">
    <property type="entry name" value="Znf_CCHC_sf"/>
</dbReference>
<gene>
    <name evidence="4" type="ORF">PIB30_118025</name>
</gene>
<evidence type="ECO:0000259" key="3">
    <source>
        <dbReference type="PROSITE" id="PS50158"/>
    </source>
</evidence>
<feature type="compositionally biased region" description="Basic residues" evidence="2">
    <location>
        <begin position="177"/>
        <end position="188"/>
    </location>
</feature>
<evidence type="ECO:0000256" key="2">
    <source>
        <dbReference type="SAM" id="MobiDB-lite"/>
    </source>
</evidence>
<evidence type="ECO:0000313" key="4">
    <source>
        <dbReference type="EMBL" id="MED6119704.1"/>
    </source>
</evidence>
<protein>
    <recommendedName>
        <fullName evidence="3">CCHC-type domain-containing protein</fullName>
    </recommendedName>
</protein>
<feature type="domain" description="CCHC-type" evidence="3">
    <location>
        <begin position="188"/>
        <end position="204"/>
    </location>
</feature>
<keyword evidence="1" id="KW-0862">Zinc</keyword>
<name>A0ABU6R716_9FABA</name>
<evidence type="ECO:0000256" key="1">
    <source>
        <dbReference type="PROSITE-ProRule" id="PRU00047"/>
    </source>
</evidence>